<evidence type="ECO:0000256" key="6">
    <source>
        <dbReference type="ARBA" id="ARBA00022777"/>
    </source>
</evidence>
<gene>
    <name evidence="13" type="ORF">B1B05_00735</name>
    <name evidence="14" type="ORF">SAMN05443094_101151</name>
</gene>
<evidence type="ECO:0000256" key="1">
    <source>
        <dbReference type="ARBA" id="ARBA00004651"/>
    </source>
</evidence>
<evidence type="ECO:0000256" key="2">
    <source>
        <dbReference type="ARBA" id="ARBA00022475"/>
    </source>
</evidence>
<evidence type="ECO:0000256" key="10">
    <source>
        <dbReference type="ARBA" id="ARBA00023136"/>
    </source>
</evidence>
<dbReference type="GO" id="GO:0005886">
    <property type="term" value="C:plasma membrane"/>
    <property type="evidence" value="ECO:0007669"/>
    <property type="project" value="UniProtKB-SubCell"/>
</dbReference>
<dbReference type="PANTHER" id="PTHR34220:SF7">
    <property type="entry name" value="SENSOR HISTIDINE KINASE YPDA"/>
    <property type="match status" value="1"/>
</dbReference>
<evidence type="ECO:0000256" key="5">
    <source>
        <dbReference type="ARBA" id="ARBA00022741"/>
    </source>
</evidence>
<keyword evidence="8 11" id="KW-1133">Transmembrane helix</keyword>
<evidence type="ECO:0000256" key="8">
    <source>
        <dbReference type="ARBA" id="ARBA00022989"/>
    </source>
</evidence>
<dbReference type="InterPro" id="IPR010559">
    <property type="entry name" value="Sig_transdc_His_kin_internal"/>
</dbReference>
<reference evidence="13" key="3">
    <citation type="submission" date="2017-03" db="EMBL/GenBank/DDBJ databases">
        <authorList>
            <person name="Dastager S.G."/>
            <person name="Neurgaonkar P.S."/>
            <person name="Dharne M.S."/>
        </authorList>
    </citation>
    <scope>NUCLEOTIDE SEQUENCE</scope>
    <source>
        <strain evidence="13">DSM 25145</strain>
    </source>
</reference>
<reference evidence="16" key="2">
    <citation type="submission" date="2017-03" db="EMBL/GenBank/DDBJ databases">
        <title>Bacillus sp. V-88(T) DSM27956, whole genome shotgun sequencing project.</title>
        <authorList>
            <person name="Dastager S.G."/>
            <person name="Neurgaonkar P.S."/>
            <person name="Dharne M.S."/>
        </authorList>
    </citation>
    <scope>NUCLEOTIDE SEQUENCE [LARGE SCALE GENOMIC DNA]</scope>
    <source>
        <strain evidence="16">DSM 25145</strain>
    </source>
</reference>
<evidence type="ECO:0000313" key="14">
    <source>
        <dbReference type="EMBL" id="SIP91293.1"/>
    </source>
</evidence>
<dbReference type="GO" id="GO:0005524">
    <property type="term" value="F:ATP binding"/>
    <property type="evidence" value="ECO:0007669"/>
    <property type="project" value="UniProtKB-KW"/>
</dbReference>
<dbReference type="GO" id="GO:0071555">
    <property type="term" value="P:cell wall organization"/>
    <property type="evidence" value="ECO:0007669"/>
    <property type="project" value="InterPro"/>
</dbReference>
<comment type="subcellular location">
    <subcellularLocation>
        <location evidence="1">Cell membrane</location>
        <topology evidence="1">Multi-pass membrane protein</topology>
    </subcellularLocation>
</comment>
<dbReference type="EMBL" id="FTLX01000001">
    <property type="protein sequence ID" value="SIP91293.1"/>
    <property type="molecule type" value="Genomic_DNA"/>
</dbReference>
<dbReference type="PROSITE" id="PS50109">
    <property type="entry name" value="HIS_KIN"/>
    <property type="match status" value="1"/>
</dbReference>
<feature type="transmembrane region" description="Helical" evidence="11">
    <location>
        <begin position="12"/>
        <end position="33"/>
    </location>
</feature>
<dbReference type="STRING" id="1017273.SAMN05443094_101151"/>
<dbReference type="Pfam" id="PF02518">
    <property type="entry name" value="HATPase_c"/>
    <property type="match status" value="1"/>
</dbReference>
<feature type="transmembrane region" description="Helical" evidence="11">
    <location>
        <begin position="123"/>
        <end position="142"/>
    </location>
</feature>
<keyword evidence="2" id="KW-1003">Cell membrane</keyword>
<dbReference type="InterPro" id="IPR011620">
    <property type="entry name" value="Sig_transdc_His_kinase_LytS_TM"/>
</dbReference>
<dbReference type="InterPro" id="IPR050640">
    <property type="entry name" value="Bact_2-comp_sensor_kinase"/>
</dbReference>
<evidence type="ECO:0000256" key="11">
    <source>
        <dbReference type="SAM" id="Phobius"/>
    </source>
</evidence>
<evidence type="ECO:0000313" key="16">
    <source>
        <dbReference type="Proteomes" id="UP000215545"/>
    </source>
</evidence>
<feature type="transmembrane region" description="Helical" evidence="11">
    <location>
        <begin position="45"/>
        <end position="67"/>
    </location>
</feature>
<dbReference type="Proteomes" id="UP000215545">
    <property type="component" value="Unassembled WGS sequence"/>
</dbReference>
<dbReference type="EMBL" id="MWSK01000001">
    <property type="protein sequence ID" value="OXS80043.1"/>
    <property type="molecule type" value="Genomic_DNA"/>
</dbReference>
<keyword evidence="10 11" id="KW-0472">Membrane</keyword>
<keyword evidence="4 11" id="KW-0812">Transmembrane</keyword>
<feature type="transmembrane region" description="Helical" evidence="11">
    <location>
        <begin position="148"/>
        <end position="170"/>
    </location>
</feature>
<dbReference type="PANTHER" id="PTHR34220">
    <property type="entry name" value="SENSOR HISTIDINE KINASE YPDA"/>
    <property type="match status" value="1"/>
</dbReference>
<evidence type="ECO:0000313" key="15">
    <source>
        <dbReference type="Proteomes" id="UP000186385"/>
    </source>
</evidence>
<evidence type="ECO:0000313" key="13">
    <source>
        <dbReference type="EMBL" id="OXS80043.1"/>
    </source>
</evidence>
<dbReference type="Pfam" id="PF06580">
    <property type="entry name" value="His_kinase"/>
    <property type="match status" value="1"/>
</dbReference>
<evidence type="ECO:0000256" key="9">
    <source>
        <dbReference type="ARBA" id="ARBA00023012"/>
    </source>
</evidence>
<dbReference type="SMART" id="SM00387">
    <property type="entry name" value="HATPase_c"/>
    <property type="match status" value="1"/>
</dbReference>
<protein>
    <submittedName>
        <fullName evidence="13 14">Sensor histidine kinase</fullName>
    </submittedName>
</protein>
<dbReference type="GO" id="GO:0000155">
    <property type="term" value="F:phosphorelay sensor kinase activity"/>
    <property type="evidence" value="ECO:0007669"/>
    <property type="project" value="InterPro"/>
</dbReference>
<evidence type="ECO:0000256" key="7">
    <source>
        <dbReference type="ARBA" id="ARBA00022840"/>
    </source>
</evidence>
<evidence type="ECO:0000256" key="3">
    <source>
        <dbReference type="ARBA" id="ARBA00022679"/>
    </source>
</evidence>
<dbReference type="AlphaFoldDB" id="A0A1N6NGW4"/>
<dbReference type="InterPro" id="IPR003594">
    <property type="entry name" value="HATPase_dom"/>
</dbReference>
<accession>A0A1N6NGW4</accession>
<dbReference type="Gene3D" id="3.30.565.10">
    <property type="entry name" value="Histidine kinase-like ATPase, C-terminal domain"/>
    <property type="match status" value="1"/>
</dbReference>
<reference evidence="14 15" key="1">
    <citation type="submission" date="2017-01" db="EMBL/GenBank/DDBJ databases">
        <authorList>
            <person name="Mah S.A."/>
            <person name="Swanson W.J."/>
            <person name="Moy G.W."/>
            <person name="Vacquier V.D."/>
        </authorList>
    </citation>
    <scope>NUCLEOTIDE SEQUENCE [LARGE SCALE GENOMIC DNA]</scope>
    <source>
        <strain evidence="14 15">NIO-1016</strain>
    </source>
</reference>
<dbReference type="InterPro" id="IPR036890">
    <property type="entry name" value="HATPase_C_sf"/>
</dbReference>
<feature type="domain" description="Histidine kinase" evidence="12">
    <location>
        <begin position="452"/>
        <end position="554"/>
    </location>
</feature>
<evidence type="ECO:0000259" key="12">
    <source>
        <dbReference type="PROSITE" id="PS50109"/>
    </source>
</evidence>
<keyword evidence="6 14" id="KW-0418">Kinase</keyword>
<keyword evidence="16" id="KW-1185">Reference proteome</keyword>
<feature type="transmembrane region" description="Helical" evidence="11">
    <location>
        <begin position="177"/>
        <end position="202"/>
    </location>
</feature>
<keyword evidence="7" id="KW-0067">ATP-binding</keyword>
<dbReference type="SUPFAM" id="SSF55874">
    <property type="entry name" value="ATPase domain of HSP90 chaperone/DNA topoisomerase II/histidine kinase"/>
    <property type="match status" value="1"/>
</dbReference>
<name>A0A1N6NGW4_9BACI</name>
<organism evidence="14 15">
    <name type="scientific">Domibacillus enclensis</name>
    <dbReference type="NCBI Taxonomy" id="1017273"/>
    <lineage>
        <taxon>Bacteria</taxon>
        <taxon>Bacillati</taxon>
        <taxon>Bacillota</taxon>
        <taxon>Bacilli</taxon>
        <taxon>Bacillales</taxon>
        <taxon>Bacillaceae</taxon>
        <taxon>Domibacillus</taxon>
    </lineage>
</organism>
<feature type="transmembrane region" description="Helical" evidence="11">
    <location>
        <begin position="87"/>
        <end position="111"/>
    </location>
</feature>
<keyword evidence="9" id="KW-0902">Two-component regulatory system</keyword>
<keyword evidence="5" id="KW-0547">Nucleotide-binding</keyword>
<evidence type="ECO:0000256" key="4">
    <source>
        <dbReference type="ARBA" id="ARBA00022692"/>
    </source>
</evidence>
<dbReference type="InterPro" id="IPR005467">
    <property type="entry name" value="His_kinase_dom"/>
</dbReference>
<dbReference type="OrthoDB" id="9776552at2"/>
<dbReference type="Proteomes" id="UP000186385">
    <property type="component" value="Unassembled WGS sequence"/>
</dbReference>
<dbReference type="Pfam" id="PF07694">
    <property type="entry name" value="5TM-5TMR_LYT"/>
    <property type="match status" value="1"/>
</dbReference>
<sequence>MVELLLTMLERLGILVMIAFVLTRLSFFRDMIYRDHLNNDQRFKAILFFSFFGIIGTYSGVAFHSASGTYNVWAFDLANEEAIANSRVIGVVMAGLFGGWKVGLATGFLAGAHRYTLGGFTDFACGAASVMAGLIAACFYQSKKEITLKTAFAAGALSECVQMGMILLLAKPFDRALFLVQQIGLPMIIANGLGAALFLLIIKSVVKEEEKAAALQAQKTLRMASRTIPHLRNGLDAVSASVICEIVLKEVHANAVSINQQNEVLAFKGTGTAQPHLSVQRSPYIETSIGSDTILAAPIHQGEKQVGTLLFYFRAGQKISELAVESVLGISSLIGNQLQNAEVERTYTLAKEAEVKALQAQISPHFLFNSLNTIVSLTRIEPDQARRLLIDLARFLRKNLSATTAEWTSLSEELDHVRAYLSIEQTRFENRLSVHYEINESVLHAPVPPLTLQPIVENAVKYSMQGVGDHEVHIRIHPQNGGVAVSISDDGPGVEASRQKELGQKAVSSQKGSGIALVNVNRRLKMLVGEEAGLTFSSSQKGGLLVSFNIPIKVGDHV</sequence>
<proteinExistence type="predicted"/>
<keyword evidence="3" id="KW-0808">Transferase</keyword>
<dbReference type="RefSeq" id="WP_045851080.1">
    <property type="nucleotide sequence ID" value="NZ_FTLX01000001.1"/>
</dbReference>